<dbReference type="Proteomes" id="UP000319298">
    <property type="component" value="Chromosome"/>
</dbReference>
<evidence type="ECO:0000313" key="2">
    <source>
        <dbReference type="EMBL" id="QDF42291.2"/>
    </source>
</evidence>
<name>A0ABX5WG88_9BRAD</name>
<dbReference type="RefSeq" id="WP_244621184.1">
    <property type="nucleotide sequence ID" value="NZ_CP041090.2"/>
</dbReference>
<accession>A0ABX5WG88</accession>
<sequence>MSPIDQQKQWQGVGWAFPVRLDVTTGTAAYSRYEEDIKESLHIILGTARGERVMRPDFGCGIHELVFQVIDTAMLTRVEAEVRQSIVRYEPRIELTGIVVDPQEATKGELSVNIHYRIRQTNQSGNYVYPFYFHEGGSRPARSRR</sequence>
<protein>
    <submittedName>
        <fullName evidence="2">GPW/gp25 family protein</fullName>
    </submittedName>
</protein>
<reference evidence="2 3" key="2">
    <citation type="journal article" date="2020" name="Int. J. Syst. Evol. Microbiol.">
        <title>Description and complete genome sequences of Bradyrhizobium symbiodeficiens sp. nov., a non-symbiotic bacterium associated with legumes native to Canada.</title>
        <authorList>
            <person name="Bromfield E.S.P."/>
            <person name="Cloutier S."/>
            <person name="Nguyen H.D.T."/>
        </authorList>
    </citation>
    <scope>NUCLEOTIDE SEQUENCE [LARGE SCALE GENOMIC DNA]</scope>
    <source>
        <strain evidence="2 3">65S1MB</strain>
    </source>
</reference>
<dbReference type="SUPFAM" id="SSF160719">
    <property type="entry name" value="gpW/gp25-like"/>
    <property type="match status" value="1"/>
</dbReference>
<dbReference type="EMBL" id="CP041090">
    <property type="protein sequence ID" value="QDF42291.2"/>
    <property type="molecule type" value="Genomic_DNA"/>
</dbReference>
<dbReference type="InterPro" id="IPR007048">
    <property type="entry name" value="IraD/Gp25-like"/>
</dbReference>
<evidence type="ECO:0000313" key="3">
    <source>
        <dbReference type="Proteomes" id="UP000319298"/>
    </source>
</evidence>
<feature type="domain" description="IraD/Gp25-like" evidence="1">
    <location>
        <begin position="32"/>
        <end position="123"/>
    </location>
</feature>
<gene>
    <name evidence="2" type="ORF">FJN17_07975</name>
</gene>
<reference evidence="3" key="1">
    <citation type="submission" date="2019-06" db="EMBL/GenBank/DDBJ databases">
        <title>Whole-Genome Sequence of Bradyrhizobium sp. 3 Strain 65S1MB.</title>
        <authorList>
            <person name="Bromfield E.S.P."/>
            <person name="Cloutier S."/>
            <person name="Nguyen H.D.T."/>
        </authorList>
    </citation>
    <scope>NUCLEOTIDE SEQUENCE [LARGE SCALE GENOMIC DNA]</scope>
    <source>
        <strain evidence="3">65S1MB</strain>
    </source>
</reference>
<dbReference type="Pfam" id="PF04965">
    <property type="entry name" value="GPW_gp25"/>
    <property type="match status" value="1"/>
</dbReference>
<keyword evidence="3" id="KW-1185">Reference proteome</keyword>
<dbReference type="Gene3D" id="3.10.450.40">
    <property type="match status" value="1"/>
</dbReference>
<evidence type="ECO:0000259" key="1">
    <source>
        <dbReference type="Pfam" id="PF04965"/>
    </source>
</evidence>
<organism evidence="2 3">
    <name type="scientific">Bradyrhizobium symbiodeficiens</name>
    <dbReference type="NCBI Taxonomy" id="1404367"/>
    <lineage>
        <taxon>Bacteria</taxon>
        <taxon>Pseudomonadati</taxon>
        <taxon>Pseudomonadota</taxon>
        <taxon>Alphaproteobacteria</taxon>
        <taxon>Hyphomicrobiales</taxon>
        <taxon>Nitrobacteraceae</taxon>
        <taxon>Bradyrhizobium</taxon>
    </lineage>
</organism>
<proteinExistence type="predicted"/>